<proteinExistence type="predicted"/>
<reference evidence="1" key="1">
    <citation type="journal article" date="2015" name="Genome Biol. Evol.">
        <title>Organellar Genomes of White Spruce (Picea glauca): Assembly and Annotation.</title>
        <authorList>
            <person name="Jackman S.D."/>
            <person name="Warren R.L."/>
            <person name="Gibb E.A."/>
            <person name="Vandervalk B.P."/>
            <person name="Mohamadi H."/>
            <person name="Chu J."/>
            <person name="Raymond A."/>
            <person name="Pleasance S."/>
            <person name="Coope R."/>
            <person name="Wildung M.R."/>
            <person name="Ritland C.E."/>
            <person name="Bousquet J."/>
            <person name="Jones S.J."/>
            <person name="Bohlmann J."/>
            <person name="Birol I."/>
        </authorList>
    </citation>
    <scope>NUCLEOTIDE SEQUENCE [LARGE SCALE GENOMIC DNA]</scope>
    <source>
        <tissue evidence="1">Flushing bud</tissue>
    </source>
</reference>
<organism evidence="1">
    <name type="scientific">Picea glauca</name>
    <name type="common">White spruce</name>
    <name type="synonym">Pinus glauca</name>
    <dbReference type="NCBI Taxonomy" id="3330"/>
    <lineage>
        <taxon>Eukaryota</taxon>
        <taxon>Viridiplantae</taxon>
        <taxon>Streptophyta</taxon>
        <taxon>Embryophyta</taxon>
        <taxon>Tracheophyta</taxon>
        <taxon>Spermatophyta</taxon>
        <taxon>Pinopsida</taxon>
        <taxon>Pinidae</taxon>
        <taxon>Conifers I</taxon>
        <taxon>Pinales</taxon>
        <taxon>Pinaceae</taxon>
        <taxon>Picea</taxon>
    </lineage>
</organism>
<protein>
    <submittedName>
        <fullName evidence="1">Uncharacterized protein</fullName>
    </submittedName>
</protein>
<accession>A0A101M2Y5</accession>
<comment type="caution">
    <text evidence="1">The sequence shown here is derived from an EMBL/GenBank/DDBJ whole genome shotgun (WGS) entry which is preliminary data.</text>
</comment>
<dbReference type="EMBL" id="LKAM01000002">
    <property type="protein sequence ID" value="KUM49982.1"/>
    <property type="molecule type" value="Genomic_DNA"/>
</dbReference>
<sequence length="54" mass="6321">MLLVVNLEWTMALEMGGMQLLDKEHNIQDRLLNRLLLLVLQPLLLLLDILLVER</sequence>
<dbReference type="AlphaFoldDB" id="A0A101M2Y5"/>
<gene>
    <name evidence="1" type="ORF">ABT39_MTgene3210</name>
</gene>
<name>A0A101M2Y5_PICGL</name>
<evidence type="ECO:0000313" key="1">
    <source>
        <dbReference type="EMBL" id="KUM49982.1"/>
    </source>
</evidence>
<geneLocation type="mitochondrion" evidence="1"/>
<keyword evidence="1" id="KW-0496">Mitochondrion</keyword>